<protein>
    <submittedName>
        <fullName evidence="1">Uncharacterized protein</fullName>
    </submittedName>
</protein>
<proteinExistence type="predicted"/>
<keyword evidence="2" id="KW-1185">Reference proteome</keyword>
<reference evidence="1 2" key="1">
    <citation type="submission" date="2018-02" db="EMBL/GenBank/DDBJ databases">
        <title>Draft genome of wild Prunus yedoensis var. nudiflora.</title>
        <authorList>
            <person name="Baek S."/>
            <person name="Kim J.-H."/>
            <person name="Choi K."/>
            <person name="Kim G.-B."/>
            <person name="Cho A."/>
            <person name="Jang H."/>
            <person name="Shin C.-H."/>
            <person name="Yu H.-J."/>
            <person name="Mun J.-H."/>
        </authorList>
    </citation>
    <scope>NUCLEOTIDE SEQUENCE [LARGE SCALE GENOMIC DNA]</scope>
    <source>
        <strain evidence="2">cv. Jeju island</strain>
        <tissue evidence="1">Leaf</tissue>
    </source>
</reference>
<dbReference type="Proteomes" id="UP000250321">
    <property type="component" value="Unassembled WGS sequence"/>
</dbReference>
<sequence>MWGSWAGATMVATHWLSRQRRKWAWHQRYVRDRAIPTFVTSFDAFYNAAMCCNSTAVPKAWTMRMLGPRVIKGEAVFPSHSYHFFVKHRATNASDVKHFSC</sequence>
<accession>A0A314U9E1</accession>
<dbReference type="AlphaFoldDB" id="A0A314U9E1"/>
<gene>
    <name evidence="1" type="ORF">Pyn_37409</name>
</gene>
<dbReference type="EMBL" id="PJQY01003851">
    <property type="protein sequence ID" value="PQM33953.1"/>
    <property type="molecule type" value="Genomic_DNA"/>
</dbReference>
<evidence type="ECO:0000313" key="1">
    <source>
        <dbReference type="EMBL" id="PQM33953.1"/>
    </source>
</evidence>
<organism evidence="1 2">
    <name type="scientific">Prunus yedoensis var. nudiflora</name>
    <dbReference type="NCBI Taxonomy" id="2094558"/>
    <lineage>
        <taxon>Eukaryota</taxon>
        <taxon>Viridiplantae</taxon>
        <taxon>Streptophyta</taxon>
        <taxon>Embryophyta</taxon>
        <taxon>Tracheophyta</taxon>
        <taxon>Spermatophyta</taxon>
        <taxon>Magnoliopsida</taxon>
        <taxon>eudicotyledons</taxon>
        <taxon>Gunneridae</taxon>
        <taxon>Pentapetalae</taxon>
        <taxon>rosids</taxon>
        <taxon>fabids</taxon>
        <taxon>Rosales</taxon>
        <taxon>Rosaceae</taxon>
        <taxon>Amygdaloideae</taxon>
        <taxon>Amygdaleae</taxon>
        <taxon>Prunus</taxon>
    </lineage>
</organism>
<evidence type="ECO:0000313" key="2">
    <source>
        <dbReference type="Proteomes" id="UP000250321"/>
    </source>
</evidence>
<name>A0A314U9E1_PRUYE</name>
<comment type="caution">
    <text evidence="1">The sequence shown here is derived from an EMBL/GenBank/DDBJ whole genome shotgun (WGS) entry which is preliminary data.</text>
</comment>